<feature type="transmembrane region" description="Helical" evidence="10">
    <location>
        <begin position="227"/>
        <end position="255"/>
    </location>
</feature>
<dbReference type="SUPFAM" id="SSF161070">
    <property type="entry name" value="SNF-like"/>
    <property type="match status" value="1"/>
</dbReference>
<organism evidence="11">
    <name type="scientific">Cuerna arida</name>
    <dbReference type="NCBI Taxonomy" id="1464854"/>
    <lineage>
        <taxon>Eukaryota</taxon>
        <taxon>Metazoa</taxon>
        <taxon>Ecdysozoa</taxon>
        <taxon>Arthropoda</taxon>
        <taxon>Hexapoda</taxon>
        <taxon>Insecta</taxon>
        <taxon>Pterygota</taxon>
        <taxon>Neoptera</taxon>
        <taxon>Paraneoptera</taxon>
        <taxon>Hemiptera</taxon>
        <taxon>Auchenorrhyncha</taxon>
        <taxon>Membracoidea</taxon>
        <taxon>Cicadellidae</taxon>
        <taxon>Cicadellinae</taxon>
        <taxon>Proconiini</taxon>
        <taxon>Cuerna</taxon>
    </lineage>
</organism>
<evidence type="ECO:0000256" key="1">
    <source>
        <dbReference type="ARBA" id="ARBA00004141"/>
    </source>
</evidence>
<evidence type="ECO:0000256" key="5">
    <source>
        <dbReference type="ARBA" id="ARBA00022847"/>
    </source>
</evidence>
<dbReference type="InterPro" id="IPR000175">
    <property type="entry name" value="Na/ntran_symport"/>
</dbReference>
<evidence type="ECO:0000256" key="9">
    <source>
        <dbReference type="SAM" id="MobiDB-lite"/>
    </source>
</evidence>
<feature type="transmembrane region" description="Helical" evidence="10">
    <location>
        <begin position="622"/>
        <end position="642"/>
    </location>
</feature>
<evidence type="ECO:0000256" key="2">
    <source>
        <dbReference type="ARBA" id="ARBA00006459"/>
    </source>
</evidence>
<evidence type="ECO:0000256" key="3">
    <source>
        <dbReference type="ARBA" id="ARBA00022448"/>
    </source>
</evidence>
<gene>
    <name evidence="11" type="ORF">g.31645</name>
</gene>
<feature type="region of interest" description="Disordered" evidence="9">
    <location>
        <begin position="1"/>
        <end position="47"/>
    </location>
</feature>
<dbReference type="PANTHER" id="PTHR11616:SF240">
    <property type="entry name" value="BLOATED TUBULES, ISOFORM B-RELATED"/>
    <property type="match status" value="1"/>
</dbReference>
<name>A0A1B6GDB9_9HEMI</name>
<evidence type="ECO:0008006" key="12">
    <source>
        <dbReference type="Google" id="ProtNLM"/>
    </source>
</evidence>
<feature type="compositionally biased region" description="Polar residues" evidence="9">
    <location>
        <begin position="1"/>
        <end position="12"/>
    </location>
</feature>
<feature type="transmembrane region" description="Helical" evidence="10">
    <location>
        <begin position="405"/>
        <end position="430"/>
    </location>
</feature>
<evidence type="ECO:0000256" key="10">
    <source>
        <dbReference type="SAM" id="Phobius"/>
    </source>
</evidence>
<dbReference type="GO" id="GO:0015375">
    <property type="term" value="F:glycine:sodium symporter activity"/>
    <property type="evidence" value="ECO:0007669"/>
    <property type="project" value="TreeGrafter"/>
</dbReference>
<feature type="transmembrane region" description="Helical" evidence="10">
    <location>
        <begin position="541"/>
        <end position="561"/>
    </location>
</feature>
<accession>A0A1B6GDB9</accession>
<dbReference type="PROSITE" id="PS50267">
    <property type="entry name" value="NA_NEUROTRAN_SYMP_3"/>
    <property type="match status" value="1"/>
</dbReference>
<feature type="binding site" evidence="8">
    <location>
        <position position="163"/>
    </location>
    <ligand>
        <name>Na(+)</name>
        <dbReference type="ChEBI" id="CHEBI:29101"/>
        <label>1</label>
    </ligand>
</feature>
<feature type="transmembrane region" description="Helical" evidence="10">
    <location>
        <begin position="332"/>
        <end position="354"/>
    </location>
</feature>
<reference evidence="11" key="1">
    <citation type="submission" date="2015-11" db="EMBL/GenBank/DDBJ databases">
        <title>De novo transcriptome assembly of four potential Pierce s Disease insect vectors from Arizona vineyards.</title>
        <authorList>
            <person name="Tassone E.E."/>
        </authorList>
    </citation>
    <scope>NUCLEOTIDE SEQUENCE</scope>
</reference>
<keyword evidence="7 10" id="KW-0472">Membrane</keyword>
<feature type="transmembrane region" description="Helical" evidence="10">
    <location>
        <begin position="149"/>
        <end position="170"/>
    </location>
</feature>
<feature type="transmembrane region" description="Helical" evidence="10">
    <location>
        <begin position="300"/>
        <end position="320"/>
    </location>
</feature>
<evidence type="ECO:0000256" key="8">
    <source>
        <dbReference type="PIRSR" id="PIRSR600175-1"/>
    </source>
</evidence>
<protein>
    <recommendedName>
        <fullName evidence="12">Transporter</fullName>
    </recommendedName>
</protein>
<comment type="similarity">
    <text evidence="2">Belongs to the sodium:neurotransmitter symporter (SNF) (TC 2.A.22) family.</text>
</comment>
<feature type="transmembrane region" description="Helical" evidence="10">
    <location>
        <begin position="182"/>
        <end position="206"/>
    </location>
</feature>
<dbReference type="Pfam" id="PF00209">
    <property type="entry name" value="SNF"/>
    <property type="match status" value="1"/>
</dbReference>
<comment type="subcellular location">
    <subcellularLocation>
        <location evidence="1">Membrane</location>
        <topology evidence="1">Multi-pass membrane protein</topology>
    </subcellularLocation>
</comment>
<dbReference type="AlphaFoldDB" id="A0A1B6GDB9"/>
<keyword evidence="8" id="KW-0479">Metal-binding</keyword>
<keyword evidence="6 10" id="KW-1133">Transmembrane helix</keyword>
<feature type="binding site" evidence="8">
    <location>
        <position position="168"/>
    </location>
    <ligand>
        <name>Na(+)</name>
        <dbReference type="ChEBI" id="CHEBI:29101"/>
        <label>1</label>
    </ligand>
</feature>
<evidence type="ECO:0000256" key="6">
    <source>
        <dbReference type="ARBA" id="ARBA00022989"/>
    </source>
</evidence>
<feature type="transmembrane region" description="Helical" evidence="10">
    <location>
        <begin position="469"/>
        <end position="499"/>
    </location>
</feature>
<feature type="binding site" evidence="8">
    <location>
        <position position="164"/>
    </location>
    <ligand>
        <name>Na(+)</name>
        <dbReference type="ChEBI" id="CHEBI:29101"/>
        <label>1</label>
    </ligand>
</feature>
<keyword evidence="4 10" id="KW-0812">Transmembrane</keyword>
<dbReference type="PRINTS" id="PR00176">
    <property type="entry name" value="NANEUSMPORT"/>
</dbReference>
<dbReference type="GO" id="GO:0005886">
    <property type="term" value="C:plasma membrane"/>
    <property type="evidence" value="ECO:0007669"/>
    <property type="project" value="TreeGrafter"/>
</dbReference>
<evidence type="ECO:0000256" key="7">
    <source>
        <dbReference type="ARBA" id="ARBA00023136"/>
    </source>
</evidence>
<keyword evidence="5" id="KW-0769">Symport</keyword>
<feature type="transmembrane region" description="Helical" evidence="10">
    <location>
        <begin position="508"/>
        <end position="529"/>
    </location>
</feature>
<keyword evidence="3" id="KW-0813">Transport</keyword>
<evidence type="ECO:0000256" key="4">
    <source>
        <dbReference type="ARBA" id="ARBA00022692"/>
    </source>
</evidence>
<feature type="binding site" evidence="8">
    <location>
        <position position="384"/>
    </location>
    <ligand>
        <name>Na(+)</name>
        <dbReference type="ChEBI" id="CHEBI:29101"/>
        <label>1</label>
    </ligand>
</feature>
<evidence type="ECO:0000313" key="11">
    <source>
        <dbReference type="EMBL" id="JAS60303.1"/>
    </source>
</evidence>
<sequence length="786" mass="86994">MKPTGAQASGPSEGSHPISRFEGEVTPEDKDDVGEGRKEGEAISDSVASDEITGAFRFLCDYRLPPTPSPEWAHSPSRSLSTGVAPSLSVSEREIEVDCGVSDNSSVSGVTGASIAASRGVGAPPHTPMGSTTKLIADSSRVPSRSWRCLPGFGSVMAALSLAVSLANITRLPTVVLQHGGGSFLAVYVAIAVVFGVPLVFLEVLLGQFCQEGTTKLWRAVPLFKGIGFLKVLVSILASIYYPVIMAVALFYVVWSAKGPLPMTECKYLPYQGGAVKRTSTYGDACLERTLLSQPDHDPMWFLVSIALLFVIWALVMLCLCRNARSYRGSAFLLLAAVIAALTALTTEQLGINARGLSALFQFDYNYLLKCDTWYYAVVQVFLSTQIGFGNITTTSGRIYAKSNAFWVTLVFMVCNLAVGVGFTCLVYMWKARLEDQGISLSQPDIPELFVLTFMYDVITRTFTSDVQLWAIIAFLAVVFAGLTSMMAMVFTVTTTVIVESKERWKPWIITGGFCVICFLAGIICLLPEKLELVHMLEHYVVSRIIIMATAIELIGFVWIYGSHHLYNDFEFVLGYKLTCIWNLIWAITPPLLITLQIWSIISMPVTGTMTKTDPEWLYFTGWSVVGGAWLFVFIVAIWQIVMQVDYNIWQKFLSSLKPSRNWGPVDPIQRHGWIVWREQCTLSGERDFTLKRRGTRDYTHSVRNAPSDTLGTRYYPQYTKPSNEKTAIDPMGTFTINSVPNYNSTQVTDAALRGVGAPYIVQLDSQDLDHVCWRKDLTTSRSRPS</sequence>
<feature type="binding site" evidence="8">
    <location>
        <position position="485"/>
    </location>
    <ligand>
        <name>Na(+)</name>
        <dbReference type="ChEBI" id="CHEBI:29101"/>
        <label>1</label>
    </ligand>
</feature>
<dbReference type="GO" id="GO:0046872">
    <property type="term" value="F:metal ion binding"/>
    <property type="evidence" value="ECO:0007669"/>
    <property type="project" value="UniProtKB-KW"/>
</dbReference>
<dbReference type="InterPro" id="IPR037272">
    <property type="entry name" value="SNS_sf"/>
</dbReference>
<dbReference type="PANTHER" id="PTHR11616">
    <property type="entry name" value="SODIUM/CHLORIDE DEPENDENT TRANSPORTER"/>
    <property type="match status" value="1"/>
</dbReference>
<dbReference type="EMBL" id="GECZ01009466">
    <property type="protein sequence ID" value="JAS60303.1"/>
    <property type="molecule type" value="Transcribed_RNA"/>
</dbReference>
<feature type="transmembrane region" description="Helical" evidence="10">
    <location>
        <begin position="581"/>
        <end position="602"/>
    </location>
</feature>
<feature type="binding site" evidence="8">
    <location>
        <position position="416"/>
    </location>
    <ligand>
        <name>Na(+)</name>
        <dbReference type="ChEBI" id="CHEBI:29101"/>
        <label>1</label>
    </ligand>
</feature>
<proteinExistence type="inferred from homology"/>
<keyword evidence="8" id="KW-0915">Sodium</keyword>